<gene>
    <name evidence="1" type="ORF">B0A55_10629</name>
</gene>
<reference evidence="1 2" key="1">
    <citation type="submission" date="2017-03" db="EMBL/GenBank/DDBJ databases">
        <title>Genomes of endolithic fungi from Antarctica.</title>
        <authorList>
            <person name="Coleine C."/>
            <person name="Masonjones S."/>
            <person name="Stajich J.E."/>
        </authorList>
    </citation>
    <scope>NUCLEOTIDE SEQUENCE [LARGE SCALE GENOMIC DNA]</scope>
    <source>
        <strain evidence="1 2">CCFEE 5184</strain>
    </source>
</reference>
<dbReference type="InterPro" id="IPR016162">
    <property type="entry name" value="Ald_DH_N"/>
</dbReference>
<protein>
    <submittedName>
        <fullName evidence="1">Aldehyde dehydrogenase</fullName>
    </submittedName>
</protein>
<dbReference type="Gene3D" id="3.40.605.10">
    <property type="entry name" value="Aldehyde Dehydrogenase, Chain A, domain 1"/>
    <property type="match status" value="1"/>
</dbReference>
<evidence type="ECO:0000313" key="1">
    <source>
        <dbReference type="EMBL" id="TKA64681.1"/>
    </source>
</evidence>
<keyword evidence="2" id="KW-1185">Reference proteome</keyword>
<dbReference type="GO" id="GO:0016491">
    <property type="term" value="F:oxidoreductase activity"/>
    <property type="evidence" value="ECO:0007669"/>
    <property type="project" value="InterPro"/>
</dbReference>
<organism evidence="1 2">
    <name type="scientific">Friedmanniomyces simplex</name>
    <dbReference type="NCBI Taxonomy" id="329884"/>
    <lineage>
        <taxon>Eukaryota</taxon>
        <taxon>Fungi</taxon>
        <taxon>Dikarya</taxon>
        <taxon>Ascomycota</taxon>
        <taxon>Pezizomycotina</taxon>
        <taxon>Dothideomycetes</taxon>
        <taxon>Dothideomycetidae</taxon>
        <taxon>Mycosphaerellales</taxon>
        <taxon>Teratosphaeriaceae</taxon>
        <taxon>Friedmanniomyces</taxon>
    </lineage>
</organism>
<comment type="caution">
    <text evidence="1">The sequence shown here is derived from an EMBL/GenBank/DDBJ whole genome shotgun (WGS) entry which is preliminary data.</text>
</comment>
<name>A0A4U0WNT9_9PEZI</name>
<dbReference type="STRING" id="329884.A0A4U0WNT9"/>
<accession>A0A4U0WNT9</accession>
<sequence>MSGLFVELKTPHSGKYMQPTGLFINNEFVKGVDGKTLEVINPSTEKVITSVHEATEKDVDIA</sequence>
<dbReference type="Proteomes" id="UP000309340">
    <property type="component" value="Unassembled WGS sequence"/>
</dbReference>
<feature type="non-terminal residue" evidence="1">
    <location>
        <position position="62"/>
    </location>
</feature>
<dbReference type="OrthoDB" id="310895at2759"/>
<dbReference type="EMBL" id="NAJQ01000811">
    <property type="protein sequence ID" value="TKA64681.1"/>
    <property type="molecule type" value="Genomic_DNA"/>
</dbReference>
<dbReference type="AlphaFoldDB" id="A0A4U0WNT9"/>
<dbReference type="InterPro" id="IPR016161">
    <property type="entry name" value="Ald_DH/histidinol_DH"/>
</dbReference>
<proteinExistence type="predicted"/>
<evidence type="ECO:0000313" key="2">
    <source>
        <dbReference type="Proteomes" id="UP000309340"/>
    </source>
</evidence>
<dbReference type="SUPFAM" id="SSF53720">
    <property type="entry name" value="ALDH-like"/>
    <property type="match status" value="1"/>
</dbReference>